<dbReference type="InterPro" id="IPR010897">
    <property type="entry name" value="Spore_II_P"/>
</dbReference>
<dbReference type="NCBIfam" id="TIGR02867">
    <property type="entry name" value="spore_II_P"/>
    <property type="match status" value="1"/>
</dbReference>
<feature type="transmembrane region" description="Helical" evidence="2">
    <location>
        <begin position="21"/>
        <end position="44"/>
    </location>
</feature>
<keyword evidence="2" id="KW-1133">Transmembrane helix</keyword>
<dbReference type="STRING" id="1838280.A6M21_09185"/>
<dbReference type="RefSeq" id="WP_066667828.1">
    <property type="nucleotide sequence ID" value="NZ_LYVF01000137.1"/>
</dbReference>
<accession>A0A1B7LF83</accession>
<dbReference type="Pfam" id="PF07454">
    <property type="entry name" value="SpoIIP"/>
    <property type="match status" value="1"/>
</dbReference>
<protein>
    <recommendedName>
        <fullName evidence="5">Stage II sporulation protein P</fullName>
    </recommendedName>
</protein>
<sequence>MARAIYSYQQRDAGQCLYRRLNAGMAVLFLALLVMAGAAFWSFMPFGQAGRLIAYFREAVNPRGLLVSAMPLLAWSAPPEEIPETVNARYMLAALRRQFFSWQSPRAMLQSQVPLLAALPAPGGNGAAGASAGPPPREQAPAAALNGEYLVAIYHTHTGETYALSDGTAREDGKRGGVVAVGEAVKQVLESKYGTPTLHDETINDANYNTSYMVSEQTARKILDENRHIQVLLDIHRDAGLPRRDCLVKVNGQAVAPLLFIVGSDARAPFPDWRKNYQFAQQLAAAVNKKYPGLVRGVRVKEGRYNQFLHPRALLVEVGSSNNYTSEAVAAGKLFADALGGEVKKIMLNQRTGEQVSQSRPDQGDSTRADESKAQTRGE</sequence>
<organism evidence="3 4">
    <name type="scientific">Desulfotomaculum copahuensis</name>
    <dbReference type="NCBI Taxonomy" id="1838280"/>
    <lineage>
        <taxon>Bacteria</taxon>
        <taxon>Bacillati</taxon>
        <taxon>Bacillota</taxon>
        <taxon>Clostridia</taxon>
        <taxon>Eubacteriales</taxon>
        <taxon>Desulfotomaculaceae</taxon>
        <taxon>Desulfotomaculum</taxon>
    </lineage>
</organism>
<evidence type="ECO:0000313" key="3">
    <source>
        <dbReference type="EMBL" id="OAT82315.1"/>
    </source>
</evidence>
<feature type="compositionally biased region" description="Basic and acidic residues" evidence="1">
    <location>
        <begin position="362"/>
        <end position="379"/>
    </location>
</feature>
<keyword evidence="4" id="KW-1185">Reference proteome</keyword>
<comment type="caution">
    <text evidence="3">The sequence shown here is derived from an EMBL/GenBank/DDBJ whole genome shotgun (WGS) entry which is preliminary data.</text>
</comment>
<dbReference type="Proteomes" id="UP000078532">
    <property type="component" value="Unassembled WGS sequence"/>
</dbReference>
<feature type="compositionally biased region" description="Polar residues" evidence="1">
    <location>
        <begin position="350"/>
        <end position="361"/>
    </location>
</feature>
<proteinExistence type="predicted"/>
<keyword evidence="2" id="KW-0472">Membrane</keyword>
<dbReference type="OrthoDB" id="1633470at2"/>
<evidence type="ECO:0000256" key="1">
    <source>
        <dbReference type="SAM" id="MobiDB-lite"/>
    </source>
</evidence>
<dbReference type="EMBL" id="LYVF01000137">
    <property type="protein sequence ID" value="OAT82315.1"/>
    <property type="molecule type" value="Genomic_DNA"/>
</dbReference>
<keyword evidence="2" id="KW-0812">Transmembrane</keyword>
<gene>
    <name evidence="3" type="ORF">A6M21_09185</name>
</gene>
<name>A0A1B7LF83_9FIRM</name>
<evidence type="ECO:0000256" key="2">
    <source>
        <dbReference type="SAM" id="Phobius"/>
    </source>
</evidence>
<reference evidence="3 4" key="1">
    <citation type="submission" date="2016-04" db="EMBL/GenBank/DDBJ databases">
        <authorList>
            <person name="Evans L.H."/>
            <person name="Alamgir A."/>
            <person name="Owens N."/>
            <person name="Weber N.D."/>
            <person name="Virtaneva K."/>
            <person name="Barbian K."/>
            <person name="Babar A."/>
            <person name="Rosenke K."/>
        </authorList>
    </citation>
    <scope>NUCLEOTIDE SEQUENCE [LARGE SCALE GENOMIC DNA]</scope>
    <source>
        <strain evidence="3 4">LMa1</strain>
    </source>
</reference>
<feature type="region of interest" description="Disordered" evidence="1">
    <location>
        <begin position="350"/>
        <end position="379"/>
    </location>
</feature>
<evidence type="ECO:0008006" key="5">
    <source>
        <dbReference type="Google" id="ProtNLM"/>
    </source>
</evidence>
<evidence type="ECO:0000313" key="4">
    <source>
        <dbReference type="Proteomes" id="UP000078532"/>
    </source>
</evidence>
<dbReference type="AlphaFoldDB" id="A0A1B7LF83"/>